<feature type="compositionally biased region" description="Polar residues" evidence="1">
    <location>
        <begin position="74"/>
        <end position="92"/>
    </location>
</feature>
<feature type="compositionally biased region" description="Basic and acidic residues" evidence="1">
    <location>
        <begin position="31"/>
        <end position="41"/>
    </location>
</feature>
<protein>
    <recommendedName>
        <fullName evidence="4">RING-CH-type domain-containing protein</fullName>
    </recommendedName>
</protein>
<dbReference type="Proteomes" id="UP001157006">
    <property type="component" value="Chromosome 1L"/>
</dbReference>
<reference evidence="2 3" key="1">
    <citation type="submission" date="2023-01" db="EMBL/GenBank/DDBJ databases">
        <authorList>
            <person name="Kreplak J."/>
        </authorList>
    </citation>
    <scope>NUCLEOTIDE SEQUENCE [LARGE SCALE GENOMIC DNA]</scope>
</reference>
<evidence type="ECO:0000313" key="2">
    <source>
        <dbReference type="EMBL" id="CAI8587918.1"/>
    </source>
</evidence>
<dbReference type="SUPFAM" id="SSF57850">
    <property type="entry name" value="RING/U-box"/>
    <property type="match status" value="1"/>
</dbReference>
<name>A0AAV0YRW0_VICFA</name>
<proteinExistence type="predicted"/>
<feature type="region of interest" description="Disordered" evidence="1">
    <location>
        <begin position="30"/>
        <end position="99"/>
    </location>
</feature>
<keyword evidence="3" id="KW-1185">Reference proteome</keyword>
<sequence length="99" mass="11186">MPREHRFYCDCIEKWLGIHGSCPVYRYQMPADEKDEGKKIDEEEEAEEGGERRRVGGEVWVSFSISRRNRGNHDQNQPTSGGDSNVSPSSPSDGDEIGN</sequence>
<organism evidence="2 3">
    <name type="scientific">Vicia faba</name>
    <name type="common">Broad bean</name>
    <name type="synonym">Faba vulgaris</name>
    <dbReference type="NCBI Taxonomy" id="3906"/>
    <lineage>
        <taxon>Eukaryota</taxon>
        <taxon>Viridiplantae</taxon>
        <taxon>Streptophyta</taxon>
        <taxon>Embryophyta</taxon>
        <taxon>Tracheophyta</taxon>
        <taxon>Spermatophyta</taxon>
        <taxon>Magnoliopsida</taxon>
        <taxon>eudicotyledons</taxon>
        <taxon>Gunneridae</taxon>
        <taxon>Pentapetalae</taxon>
        <taxon>rosids</taxon>
        <taxon>fabids</taxon>
        <taxon>Fabales</taxon>
        <taxon>Fabaceae</taxon>
        <taxon>Papilionoideae</taxon>
        <taxon>50 kb inversion clade</taxon>
        <taxon>NPAAA clade</taxon>
        <taxon>Hologalegina</taxon>
        <taxon>IRL clade</taxon>
        <taxon>Fabeae</taxon>
        <taxon>Vicia</taxon>
    </lineage>
</organism>
<evidence type="ECO:0000313" key="3">
    <source>
        <dbReference type="Proteomes" id="UP001157006"/>
    </source>
</evidence>
<evidence type="ECO:0008006" key="4">
    <source>
        <dbReference type="Google" id="ProtNLM"/>
    </source>
</evidence>
<dbReference type="EMBL" id="OX451736">
    <property type="protein sequence ID" value="CAI8587918.1"/>
    <property type="molecule type" value="Genomic_DNA"/>
</dbReference>
<gene>
    <name evidence="2" type="ORF">VFH_I323320</name>
</gene>
<dbReference type="AlphaFoldDB" id="A0AAV0YRW0"/>
<accession>A0AAV0YRW0</accession>
<evidence type="ECO:0000256" key="1">
    <source>
        <dbReference type="SAM" id="MobiDB-lite"/>
    </source>
</evidence>
<dbReference type="Gene3D" id="3.30.40.10">
    <property type="entry name" value="Zinc/RING finger domain, C3HC4 (zinc finger)"/>
    <property type="match status" value="1"/>
</dbReference>
<dbReference type="InterPro" id="IPR013083">
    <property type="entry name" value="Znf_RING/FYVE/PHD"/>
</dbReference>